<dbReference type="InterPro" id="IPR036259">
    <property type="entry name" value="MFS_trans_sf"/>
</dbReference>
<evidence type="ECO:0000256" key="4">
    <source>
        <dbReference type="ARBA" id="ARBA00022989"/>
    </source>
</evidence>
<comment type="caution">
    <text evidence="8">The sequence shown here is derived from an EMBL/GenBank/DDBJ whole genome shotgun (WGS) entry which is preliminary data.</text>
</comment>
<feature type="transmembrane region" description="Helical" evidence="6">
    <location>
        <begin position="315"/>
        <end position="334"/>
    </location>
</feature>
<keyword evidence="9" id="KW-1185">Reference proteome</keyword>
<feature type="transmembrane region" description="Helical" evidence="6">
    <location>
        <begin position="148"/>
        <end position="177"/>
    </location>
</feature>
<feature type="transmembrane region" description="Helical" evidence="6">
    <location>
        <begin position="346"/>
        <end position="363"/>
    </location>
</feature>
<accession>A0ABV2Z081</accession>
<name>A0ABV2Z081_9ACTN</name>
<dbReference type="EMBL" id="JBEZVI010000009">
    <property type="protein sequence ID" value="MEU3711229.1"/>
    <property type="molecule type" value="Genomic_DNA"/>
</dbReference>
<feature type="transmembrane region" description="Helical" evidence="6">
    <location>
        <begin position="248"/>
        <end position="264"/>
    </location>
</feature>
<feature type="transmembrane region" description="Helical" evidence="6">
    <location>
        <begin position="49"/>
        <end position="70"/>
    </location>
</feature>
<feature type="transmembrane region" description="Helical" evidence="6">
    <location>
        <begin position="183"/>
        <end position="203"/>
    </location>
</feature>
<keyword evidence="3 6" id="KW-0812">Transmembrane</keyword>
<dbReference type="InterPro" id="IPR020846">
    <property type="entry name" value="MFS_dom"/>
</dbReference>
<keyword evidence="5 6" id="KW-0472">Membrane</keyword>
<evidence type="ECO:0000256" key="2">
    <source>
        <dbReference type="ARBA" id="ARBA00022448"/>
    </source>
</evidence>
<feature type="transmembrane region" description="Helical" evidence="6">
    <location>
        <begin position="436"/>
        <end position="458"/>
    </location>
</feature>
<proteinExistence type="predicted"/>
<dbReference type="Pfam" id="PF07690">
    <property type="entry name" value="MFS_1"/>
    <property type="match status" value="1"/>
</dbReference>
<feature type="transmembrane region" description="Helical" evidence="6">
    <location>
        <begin position="90"/>
        <end position="109"/>
    </location>
</feature>
<keyword evidence="2" id="KW-0813">Transport</keyword>
<evidence type="ECO:0000256" key="1">
    <source>
        <dbReference type="ARBA" id="ARBA00004429"/>
    </source>
</evidence>
<evidence type="ECO:0000313" key="8">
    <source>
        <dbReference type="EMBL" id="MEU3711229.1"/>
    </source>
</evidence>
<dbReference type="PROSITE" id="PS50850">
    <property type="entry name" value="MFS"/>
    <property type="match status" value="1"/>
</dbReference>
<evidence type="ECO:0000259" key="7">
    <source>
        <dbReference type="PROSITE" id="PS50850"/>
    </source>
</evidence>
<dbReference type="Gene3D" id="1.20.1720.10">
    <property type="entry name" value="Multidrug resistance protein D"/>
    <property type="match status" value="1"/>
</dbReference>
<organism evidence="8 9">
    <name type="scientific">Streptomyces catenulae</name>
    <dbReference type="NCBI Taxonomy" id="66875"/>
    <lineage>
        <taxon>Bacteria</taxon>
        <taxon>Bacillati</taxon>
        <taxon>Actinomycetota</taxon>
        <taxon>Actinomycetes</taxon>
        <taxon>Kitasatosporales</taxon>
        <taxon>Streptomycetaceae</taxon>
        <taxon>Streptomyces</taxon>
    </lineage>
</organism>
<feature type="transmembrane region" description="Helical" evidence="6">
    <location>
        <begin position="115"/>
        <end position="136"/>
    </location>
</feature>
<dbReference type="InterPro" id="IPR011701">
    <property type="entry name" value="MFS"/>
</dbReference>
<protein>
    <submittedName>
        <fullName evidence="8">MFS transporter</fullName>
    </submittedName>
</protein>
<evidence type="ECO:0000256" key="3">
    <source>
        <dbReference type="ARBA" id="ARBA00022692"/>
    </source>
</evidence>
<dbReference type="Gene3D" id="1.20.1250.20">
    <property type="entry name" value="MFS general substrate transporter like domains"/>
    <property type="match status" value="1"/>
</dbReference>
<dbReference type="PANTHER" id="PTHR23501">
    <property type="entry name" value="MAJOR FACILITATOR SUPERFAMILY"/>
    <property type="match status" value="1"/>
</dbReference>
<dbReference type="Proteomes" id="UP001550853">
    <property type="component" value="Unassembled WGS sequence"/>
</dbReference>
<reference evidence="8 9" key="1">
    <citation type="submission" date="2024-06" db="EMBL/GenBank/DDBJ databases">
        <title>The Natural Products Discovery Center: Release of the First 8490 Sequenced Strains for Exploring Actinobacteria Biosynthetic Diversity.</title>
        <authorList>
            <person name="Kalkreuter E."/>
            <person name="Kautsar S.A."/>
            <person name="Yang D."/>
            <person name="Bader C.D."/>
            <person name="Teijaro C.N."/>
            <person name="Fluegel L."/>
            <person name="Davis C.M."/>
            <person name="Simpson J.R."/>
            <person name="Lauterbach L."/>
            <person name="Steele A.D."/>
            <person name="Gui C."/>
            <person name="Meng S."/>
            <person name="Li G."/>
            <person name="Viehrig K."/>
            <person name="Ye F."/>
            <person name="Su P."/>
            <person name="Kiefer A.F."/>
            <person name="Nichols A."/>
            <person name="Cepeda A.J."/>
            <person name="Yan W."/>
            <person name="Fan B."/>
            <person name="Jiang Y."/>
            <person name="Adhikari A."/>
            <person name="Zheng C.-J."/>
            <person name="Schuster L."/>
            <person name="Cowan T.M."/>
            <person name="Smanski M.J."/>
            <person name="Chevrette M.G."/>
            <person name="De Carvalho L.P.S."/>
            <person name="Shen B."/>
        </authorList>
    </citation>
    <scope>NUCLEOTIDE SEQUENCE [LARGE SCALE GENOMIC DNA]</scope>
    <source>
        <strain evidence="8 9">NPDC033039</strain>
    </source>
</reference>
<feature type="transmembrane region" description="Helical" evidence="6">
    <location>
        <begin position="285"/>
        <end position="303"/>
    </location>
</feature>
<evidence type="ECO:0000256" key="5">
    <source>
        <dbReference type="ARBA" id="ARBA00023136"/>
    </source>
</evidence>
<feature type="transmembrane region" description="Helical" evidence="6">
    <location>
        <begin position="369"/>
        <end position="388"/>
    </location>
</feature>
<evidence type="ECO:0000256" key="6">
    <source>
        <dbReference type="SAM" id="Phobius"/>
    </source>
</evidence>
<dbReference type="SUPFAM" id="SSF103473">
    <property type="entry name" value="MFS general substrate transporter"/>
    <property type="match status" value="1"/>
</dbReference>
<dbReference type="PANTHER" id="PTHR23501:SF191">
    <property type="entry name" value="VACUOLAR BASIC AMINO ACID TRANSPORTER 4"/>
    <property type="match status" value="1"/>
</dbReference>
<feature type="domain" description="Major facilitator superfamily (MFS) profile" evidence="7">
    <location>
        <begin position="24"/>
        <end position="459"/>
    </location>
</feature>
<feature type="transmembrane region" description="Helical" evidence="6">
    <location>
        <begin position="409"/>
        <end position="430"/>
    </location>
</feature>
<evidence type="ECO:0000313" key="9">
    <source>
        <dbReference type="Proteomes" id="UP001550853"/>
    </source>
</evidence>
<gene>
    <name evidence="8" type="ORF">AB0E61_14150</name>
</gene>
<keyword evidence="4 6" id="KW-1133">Transmembrane helix</keyword>
<dbReference type="RefSeq" id="WP_245654920.1">
    <property type="nucleotide sequence ID" value="NZ_JBEZVI010000009.1"/>
</dbReference>
<comment type="subcellular location">
    <subcellularLocation>
        <location evidence="1">Cell inner membrane</location>
        <topology evidence="1">Multi-pass membrane protein</topology>
    </subcellularLocation>
</comment>
<sequence length="466" mass="48018">MSGELTRDKTAATDDPVRTPGWRLVAPLLVGSALNPINSSILATALVPIARSLHVTIAATAVLVSSLYLASAIAQPTMGRLAERFGPRRVFLAGLCLVGVGGVLGTLAPNLATLTVARVLLGIGTAGGYPTAMMIVRRFAARHPEVKVGGTLGALSAAGLVTAAVGLPIGGALVAVADWRATFLVNVPMALLGIVMTLCWVPADAGSGTRAAASLLSELDPPGMLLFAAMVTCMLLFCGDLAHPNWLMLTATLLLAVALVLWERRARLPFIDVRMLARNRPLSMTYLRVGATLLVPYCILYGLSQWLAESRGMSAITVSLLLLPMSFLASVVTIPFSRRQLVRGPLIAAAAAALVGSLAMVTFSPHTPLVLIAAVTLTFGVTTGLGSVGNQTVLYAQSPAEQVGVASGLLRTSTNLGAIMSASLVSLALGNTAGDAGLHVLGLALAGLATVLLLATVLDRLPAHTR</sequence>